<dbReference type="Pfam" id="PF00072">
    <property type="entry name" value="Response_reg"/>
    <property type="match status" value="1"/>
</dbReference>
<reference evidence="8" key="1">
    <citation type="journal article" date="2019" name="Int. J. Syst. Evol. Microbiol.">
        <title>The Global Catalogue of Microorganisms (GCM) 10K type strain sequencing project: providing services to taxonomists for standard genome sequencing and annotation.</title>
        <authorList>
            <consortium name="The Broad Institute Genomics Platform"/>
            <consortium name="The Broad Institute Genome Sequencing Center for Infectious Disease"/>
            <person name="Wu L."/>
            <person name="Ma J."/>
        </authorList>
    </citation>
    <scope>NUCLEOTIDE SEQUENCE [LARGE SCALE GENOMIC DNA]</scope>
    <source>
        <strain evidence="8">CGMCC 1.16306</strain>
    </source>
</reference>
<evidence type="ECO:0000256" key="2">
    <source>
        <dbReference type="ARBA" id="ARBA00023125"/>
    </source>
</evidence>
<feature type="modified residue" description="4-aspartylphosphate" evidence="4">
    <location>
        <position position="55"/>
    </location>
</feature>
<dbReference type="PRINTS" id="PR00032">
    <property type="entry name" value="HTHARAC"/>
</dbReference>
<dbReference type="CDD" id="cd17536">
    <property type="entry name" value="REC_YesN-like"/>
    <property type="match status" value="1"/>
</dbReference>
<gene>
    <name evidence="7" type="ORF">ACFO4N_11530</name>
</gene>
<evidence type="ECO:0000259" key="5">
    <source>
        <dbReference type="PROSITE" id="PS01124"/>
    </source>
</evidence>
<dbReference type="Pfam" id="PF12833">
    <property type="entry name" value="HTH_18"/>
    <property type="match status" value="1"/>
</dbReference>
<dbReference type="EMBL" id="JBHSFW010000007">
    <property type="protein sequence ID" value="MFC4619344.1"/>
    <property type="molecule type" value="Genomic_DNA"/>
</dbReference>
<keyword evidence="1" id="KW-0805">Transcription regulation</keyword>
<evidence type="ECO:0000313" key="8">
    <source>
        <dbReference type="Proteomes" id="UP001596022"/>
    </source>
</evidence>
<sequence>MFSLLVVDDEAIERKALIKMIADGAPYVTVVGEAVNGRQAIDLARQLKPDIITMDIKMPGIDGVEAVQQILQEQPDIKCIMVSAFDTFDYARQVMAAGVKHYLLKPSKEEEILQTIARVVDEINQTRSRKAHLEQLEVSLNKALSFVQSEWIATLLLDHVQETSEWEKFLNPGARQVYAAVCRVELNSEDKDHVHRTLCDWFRGQVKGYVGPFFGDIIPIFVFVSDDNGLSPQAEAVQMTAALLKHLRAVHRDGSFRIGLGLPVDSANDFLKSYNEALVALDATSDGVNYLYFHPSLETVEAGGGFEKEKALLSALKSGDRDGLLRAFYPYFNELITKHHHDVTRIAKSIDELWVIASRLLHDMGVSFHFQGVEPQASINQLRNVVKDQLLQVAVVLDQWKSRTSGGAIHKAEVYIKDHFHLPLTLEEVARHIGLSPYYFSKLFKEKVGMTFVDYLTKIRMNQAKMLIASTDRSLKEICFEVGYKDPNYFSRVFKKWVKVSPKKYREVPVTPRKMSKD</sequence>
<dbReference type="RefSeq" id="WP_376846437.1">
    <property type="nucleotide sequence ID" value="NZ_JBHSFW010000007.1"/>
</dbReference>
<dbReference type="SMART" id="SM00342">
    <property type="entry name" value="HTH_ARAC"/>
    <property type="match status" value="1"/>
</dbReference>
<dbReference type="Proteomes" id="UP001596022">
    <property type="component" value="Unassembled WGS sequence"/>
</dbReference>
<feature type="domain" description="Response regulatory" evidence="6">
    <location>
        <begin position="3"/>
        <end position="120"/>
    </location>
</feature>
<keyword evidence="3" id="KW-0804">Transcription</keyword>
<evidence type="ECO:0000256" key="4">
    <source>
        <dbReference type="PROSITE-ProRule" id="PRU00169"/>
    </source>
</evidence>
<evidence type="ECO:0000259" key="6">
    <source>
        <dbReference type="PROSITE" id="PS50110"/>
    </source>
</evidence>
<keyword evidence="4" id="KW-0597">Phosphoprotein</keyword>
<keyword evidence="2" id="KW-0238">DNA-binding</keyword>
<protein>
    <submittedName>
        <fullName evidence="7">Response regulator</fullName>
    </submittedName>
</protein>
<keyword evidence="8" id="KW-1185">Reference proteome</keyword>
<dbReference type="InterPro" id="IPR041522">
    <property type="entry name" value="CdaR_GGDEF"/>
</dbReference>
<dbReference type="InterPro" id="IPR020449">
    <property type="entry name" value="Tscrpt_reg_AraC-type_HTH"/>
</dbReference>
<dbReference type="InterPro" id="IPR018060">
    <property type="entry name" value="HTH_AraC"/>
</dbReference>
<dbReference type="InterPro" id="IPR018062">
    <property type="entry name" value="HTH_AraC-typ_CS"/>
</dbReference>
<evidence type="ECO:0000313" key="7">
    <source>
        <dbReference type="EMBL" id="MFC4619344.1"/>
    </source>
</evidence>
<dbReference type="SUPFAM" id="SSF52172">
    <property type="entry name" value="CheY-like"/>
    <property type="match status" value="1"/>
</dbReference>
<organism evidence="7 8">
    <name type="scientific">Camelliibacillus cellulosilyticus</name>
    <dbReference type="NCBI Taxonomy" id="2174486"/>
    <lineage>
        <taxon>Bacteria</taxon>
        <taxon>Bacillati</taxon>
        <taxon>Bacillota</taxon>
        <taxon>Bacilli</taxon>
        <taxon>Bacillales</taxon>
        <taxon>Sporolactobacillaceae</taxon>
        <taxon>Camelliibacillus</taxon>
    </lineage>
</organism>
<dbReference type="SMART" id="SM00448">
    <property type="entry name" value="REC"/>
    <property type="match status" value="1"/>
</dbReference>
<evidence type="ECO:0000256" key="3">
    <source>
        <dbReference type="ARBA" id="ARBA00023163"/>
    </source>
</evidence>
<name>A0ABV9GP44_9BACL</name>
<dbReference type="PANTHER" id="PTHR43280">
    <property type="entry name" value="ARAC-FAMILY TRANSCRIPTIONAL REGULATOR"/>
    <property type="match status" value="1"/>
</dbReference>
<dbReference type="Gene3D" id="1.10.10.60">
    <property type="entry name" value="Homeodomain-like"/>
    <property type="match status" value="2"/>
</dbReference>
<dbReference type="Gene3D" id="3.40.50.2300">
    <property type="match status" value="1"/>
</dbReference>
<dbReference type="SUPFAM" id="SSF46689">
    <property type="entry name" value="Homeodomain-like"/>
    <property type="match status" value="2"/>
</dbReference>
<dbReference type="PROSITE" id="PS00041">
    <property type="entry name" value="HTH_ARAC_FAMILY_1"/>
    <property type="match status" value="1"/>
</dbReference>
<dbReference type="InterPro" id="IPR009057">
    <property type="entry name" value="Homeodomain-like_sf"/>
</dbReference>
<accession>A0ABV9GP44</accession>
<dbReference type="Pfam" id="PF17853">
    <property type="entry name" value="GGDEF_2"/>
    <property type="match status" value="1"/>
</dbReference>
<dbReference type="PROSITE" id="PS01124">
    <property type="entry name" value="HTH_ARAC_FAMILY_2"/>
    <property type="match status" value="1"/>
</dbReference>
<evidence type="ECO:0000256" key="1">
    <source>
        <dbReference type="ARBA" id="ARBA00023015"/>
    </source>
</evidence>
<dbReference type="PROSITE" id="PS50110">
    <property type="entry name" value="RESPONSE_REGULATORY"/>
    <property type="match status" value="1"/>
</dbReference>
<proteinExistence type="predicted"/>
<dbReference type="PANTHER" id="PTHR43280:SF2">
    <property type="entry name" value="HTH-TYPE TRANSCRIPTIONAL REGULATOR EXSA"/>
    <property type="match status" value="1"/>
</dbReference>
<dbReference type="InterPro" id="IPR001789">
    <property type="entry name" value="Sig_transdc_resp-reg_receiver"/>
</dbReference>
<feature type="domain" description="HTH araC/xylS-type" evidence="5">
    <location>
        <begin position="410"/>
        <end position="508"/>
    </location>
</feature>
<dbReference type="InterPro" id="IPR011006">
    <property type="entry name" value="CheY-like_superfamily"/>
</dbReference>
<comment type="caution">
    <text evidence="7">The sequence shown here is derived from an EMBL/GenBank/DDBJ whole genome shotgun (WGS) entry which is preliminary data.</text>
</comment>